<name>A0AAE1Y454_9LAMI</name>
<accession>A0AAE1Y454</accession>
<organism evidence="2 3">
    <name type="scientific">Sesamum alatum</name>
    <dbReference type="NCBI Taxonomy" id="300844"/>
    <lineage>
        <taxon>Eukaryota</taxon>
        <taxon>Viridiplantae</taxon>
        <taxon>Streptophyta</taxon>
        <taxon>Embryophyta</taxon>
        <taxon>Tracheophyta</taxon>
        <taxon>Spermatophyta</taxon>
        <taxon>Magnoliopsida</taxon>
        <taxon>eudicotyledons</taxon>
        <taxon>Gunneridae</taxon>
        <taxon>Pentapetalae</taxon>
        <taxon>asterids</taxon>
        <taxon>lamiids</taxon>
        <taxon>Lamiales</taxon>
        <taxon>Pedaliaceae</taxon>
        <taxon>Sesamum</taxon>
    </lineage>
</organism>
<feature type="region of interest" description="Disordered" evidence="1">
    <location>
        <begin position="1"/>
        <end position="108"/>
    </location>
</feature>
<dbReference type="EMBL" id="JACGWO010000007">
    <property type="protein sequence ID" value="KAK4423415.1"/>
    <property type="molecule type" value="Genomic_DNA"/>
</dbReference>
<sequence>MDLVGITSQRKGLVLRPRTDSGQSTADPTRSPKIQKGYEGPRRDGFEQRRATRDLAGITSQRNGLVLRPRTDSGQSTTDPTRSPKTRENPKKIKQNISYEAAGYSPTT</sequence>
<comment type="caution">
    <text evidence="2">The sequence shown here is derived from an EMBL/GenBank/DDBJ whole genome shotgun (WGS) entry which is preliminary data.</text>
</comment>
<feature type="compositionally biased region" description="Polar residues" evidence="1">
    <location>
        <begin position="1"/>
        <end position="10"/>
    </location>
</feature>
<feature type="compositionally biased region" description="Polar residues" evidence="1">
    <location>
        <begin position="72"/>
        <end position="83"/>
    </location>
</feature>
<reference evidence="2" key="1">
    <citation type="submission" date="2020-06" db="EMBL/GenBank/DDBJ databases">
        <authorList>
            <person name="Li T."/>
            <person name="Hu X."/>
            <person name="Zhang T."/>
            <person name="Song X."/>
            <person name="Zhang H."/>
            <person name="Dai N."/>
            <person name="Sheng W."/>
            <person name="Hou X."/>
            <person name="Wei L."/>
        </authorList>
    </citation>
    <scope>NUCLEOTIDE SEQUENCE</scope>
    <source>
        <strain evidence="2">3651</strain>
        <tissue evidence="2">Leaf</tissue>
    </source>
</reference>
<evidence type="ECO:0000256" key="1">
    <source>
        <dbReference type="SAM" id="MobiDB-lite"/>
    </source>
</evidence>
<reference evidence="2" key="2">
    <citation type="journal article" date="2024" name="Plant">
        <title>Genomic evolution and insights into agronomic trait innovations of Sesamum species.</title>
        <authorList>
            <person name="Miao H."/>
            <person name="Wang L."/>
            <person name="Qu L."/>
            <person name="Liu H."/>
            <person name="Sun Y."/>
            <person name="Le M."/>
            <person name="Wang Q."/>
            <person name="Wei S."/>
            <person name="Zheng Y."/>
            <person name="Lin W."/>
            <person name="Duan Y."/>
            <person name="Cao H."/>
            <person name="Xiong S."/>
            <person name="Wang X."/>
            <person name="Wei L."/>
            <person name="Li C."/>
            <person name="Ma Q."/>
            <person name="Ju M."/>
            <person name="Zhao R."/>
            <person name="Li G."/>
            <person name="Mu C."/>
            <person name="Tian Q."/>
            <person name="Mei H."/>
            <person name="Zhang T."/>
            <person name="Gao T."/>
            <person name="Zhang H."/>
        </authorList>
    </citation>
    <scope>NUCLEOTIDE SEQUENCE</scope>
    <source>
        <strain evidence="2">3651</strain>
    </source>
</reference>
<feature type="compositionally biased region" description="Basic and acidic residues" evidence="1">
    <location>
        <begin position="39"/>
        <end position="53"/>
    </location>
</feature>
<dbReference type="Proteomes" id="UP001293254">
    <property type="component" value="Unassembled WGS sequence"/>
</dbReference>
<protein>
    <submittedName>
        <fullName evidence="2">Uncharacterized protein</fullName>
    </submittedName>
</protein>
<evidence type="ECO:0000313" key="3">
    <source>
        <dbReference type="Proteomes" id="UP001293254"/>
    </source>
</evidence>
<evidence type="ECO:0000313" key="2">
    <source>
        <dbReference type="EMBL" id="KAK4423415.1"/>
    </source>
</evidence>
<proteinExistence type="predicted"/>
<keyword evidence="3" id="KW-1185">Reference proteome</keyword>
<dbReference type="AlphaFoldDB" id="A0AAE1Y454"/>
<gene>
    <name evidence="2" type="ORF">Salat_1924300</name>
</gene>